<gene>
    <name evidence="1" type="ORF">BV22DRAFT_1173027</name>
</gene>
<name>A0ACB8BAD6_9AGAM</name>
<reference evidence="1" key="1">
    <citation type="journal article" date="2021" name="New Phytol.">
        <title>Evolutionary innovations through gain and loss of genes in the ectomycorrhizal Boletales.</title>
        <authorList>
            <person name="Wu G."/>
            <person name="Miyauchi S."/>
            <person name="Morin E."/>
            <person name="Kuo A."/>
            <person name="Drula E."/>
            <person name="Varga T."/>
            <person name="Kohler A."/>
            <person name="Feng B."/>
            <person name="Cao Y."/>
            <person name="Lipzen A."/>
            <person name="Daum C."/>
            <person name="Hundley H."/>
            <person name="Pangilinan J."/>
            <person name="Johnson J."/>
            <person name="Barry K."/>
            <person name="LaButti K."/>
            <person name="Ng V."/>
            <person name="Ahrendt S."/>
            <person name="Min B."/>
            <person name="Choi I.G."/>
            <person name="Park H."/>
            <person name="Plett J.M."/>
            <person name="Magnuson J."/>
            <person name="Spatafora J.W."/>
            <person name="Nagy L.G."/>
            <person name="Henrissat B."/>
            <person name="Grigoriev I.V."/>
            <person name="Yang Z.L."/>
            <person name="Xu J."/>
            <person name="Martin F.M."/>
        </authorList>
    </citation>
    <scope>NUCLEOTIDE SEQUENCE</scope>
    <source>
        <strain evidence="1">KUC20120723A-06</strain>
    </source>
</reference>
<sequence>MSPTTSEHPEQGEGKNGREPSAQLFGIEHRRRSPLVMKRREMMLLVAVVVFEVEVGNAAQKPPFPPAHPSLKSARSIQTSPHVQMCFIDATRHDRLPKSHHRALVISTSTATSSATTYIDPLHLAIFTSGSHQVPTPFEASLRLPTWGYAPPSILHQLVPDVRLSAASRSPSDSLGGSMSRSQLSFSREKRRSGSERTQAVPAPSACATRIPWLTSCSTTEAARPYDVSFADIDSRCRGWTTDLGVAGGTSDGVIASGSKNWTIRVWDATTAQLVAGLFGDHLSYVYRMAYSSRDNLSQTYLQTIRSVGKSGKSDTQLPCCPSTVHPSSDGKQPIRMPSLDQRQPTLQTEGTERRTHSLGSSTLDVSLRPVNIVEDGEVGDCAEEDVDILVENVIFWLIVATSPTWLAIPAATPGPGPPKAKCFGTGLKQLNDGYFYVPTSFIEATFDAFFYTKRTRTVTVFHCADGKEHDVNFGGLEFSEKPGVEKASVGVIPGEIHNSRCVWMWTPVKGRYPMLSLSINSLSSYDKCQSLHSIQSKQFRVQSTMLALCRGQAATASFPGDPFGKTFPNPGGYKGDSRI</sequence>
<accession>A0ACB8BAD6</accession>
<protein>
    <submittedName>
        <fullName evidence="1">Uncharacterized protein</fullName>
    </submittedName>
</protein>
<keyword evidence="2" id="KW-1185">Reference proteome</keyword>
<evidence type="ECO:0000313" key="1">
    <source>
        <dbReference type="EMBL" id="KAH7922661.1"/>
    </source>
</evidence>
<evidence type="ECO:0000313" key="2">
    <source>
        <dbReference type="Proteomes" id="UP000790709"/>
    </source>
</evidence>
<dbReference type="EMBL" id="MU266477">
    <property type="protein sequence ID" value="KAH7922661.1"/>
    <property type="molecule type" value="Genomic_DNA"/>
</dbReference>
<comment type="caution">
    <text evidence="1">The sequence shown here is derived from an EMBL/GenBank/DDBJ whole genome shotgun (WGS) entry which is preliminary data.</text>
</comment>
<dbReference type="Proteomes" id="UP000790709">
    <property type="component" value="Unassembled WGS sequence"/>
</dbReference>
<organism evidence="1 2">
    <name type="scientific">Leucogyrophana mollusca</name>
    <dbReference type="NCBI Taxonomy" id="85980"/>
    <lineage>
        <taxon>Eukaryota</taxon>
        <taxon>Fungi</taxon>
        <taxon>Dikarya</taxon>
        <taxon>Basidiomycota</taxon>
        <taxon>Agaricomycotina</taxon>
        <taxon>Agaricomycetes</taxon>
        <taxon>Agaricomycetidae</taxon>
        <taxon>Boletales</taxon>
        <taxon>Boletales incertae sedis</taxon>
        <taxon>Leucogyrophana</taxon>
    </lineage>
</organism>
<proteinExistence type="predicted"/>